<name>A0AC34F9W1_9BILA</name>
<dbReference type="Proteomes" id="UP000887579">
    <property type="component" value="Unplaced"/>
</dbReference>
<sequence>MKRSSKRARIPTSEDNNEEVNAKKSNLSSQNAQDEIEWAAEETAENPKSETRIRIVKSNAPVAPTGYRYPRLIPPWTNRVRANRYLNIDSEEYYIARADAEVADPTAYSVADITPEVPATEEVANVPTETSVIVKPDLDEEEQEIVVDDVNEEKKQDIKPRQSGRVRKAVRSDPAEGYENDPRASDSHVISHTEPIYAYEVVGDGLPDTVVVDDNGQPTEHIEGEDVFDIYQQPYTEEVNSLFVLGSELAKHPWQSNDEVNHFFLANPTLNAPIDIRELATMAKTATPDLNYQLIVGLAGLVNTMKRDMSVLKVEMNSLRDMVSSRQDLGNTKRRFSTMNNVQHQWRIQSQPPLREVDLVQTARTVDISRGTKKPLSNKEGITRFVKTVLELLIPEEQARYYTVRERTHRRNGLKDIGEHAKEQIVGCVLDLLGLYDIESLDSQGRGDRLHFTNLINQAMRMSL</sequence>
<evidence type="ECO:0000313" key="1">
    <source>
        <dbReference type="Proteomes" id="UP000887579"/>
    </source>
</evidence>
<reference evidence="2" key="1">
    <citation type="submission" date="2022-11" db="UniProtKB">
        <authorList>
            <consortium name="WormBaseParasite"/>
        </authorList>
    </citation>
    <scope>IDENTIFICATION</scope>
</reference>
<evidence type="ECO:0000313" key="2">
    <source>
        <dbReference type="WBParaSite" id="ES5_v2.g13753.t1"/>
    </source>
</evidence>
<proteinExistence type="predicted"/>
<protein>
    <submittedName>
        <fullName evidence="2">Phosphoprotein</fullName>
    </submittedName>
</protein>
<dbReference type="WBParaSite" id="ES5_v2.g13753.t1">
    <property type="protein sequence ID" value="ES5_v2.g13753.t1"/>
    <property type="gene ID" value="ES5_v2.g13753"/>
</dbReference>
<organism evidence="1 2">
    <name type="scientific">Panagrolaimus sp. ES5</name>
    <dbReference type="NCBI Taxonomy" id="591445"/>
    <lineage>
        <taxon>Eukaryota</taxon>
        <taxon>Metazoa</taxon>
        <taxon>Ecdysozoa</taxon>
        <taxon>Nematoda</taxon>
        <taxon>Chromadorea</taxon>
        <taxon>Rhabditida</taxon>
        <taxon>Tylenchina</taxon>
        <taxon>Panagrolaimomorpha</taxon>
        <taxon>Panagrolaimoidea</taxon>
        <taxon>Panagrolaimidae</taxon>
        <taxon>Panagrolaimus</taxon>
    </lineage>
</organism>
<accession>A0AC34F9W1</accession>